<keyword evidence="4" id="KW-1185">Reference proteome</keyword>
<comment type="caution">
    <text evidence="3">The sequence shown here is derived from an EMBL/GenBank/DDBJ whole genome shotgun (WGS) entry which is preliminary data.</text>
</comment>
<dbReference type="InterPro" id="IPR000620">
    <property type="entry name" value="EamA_dom"/>
</dbReference>
<keyword evidence="1" id="KW-0812">Transmembrane</keyword>
<dbReference type="PANTHER" id="PTHR22911:SF79">
    <property type="entry name" value="MOBA-LIKE NTP TRANSFERASE DOMAIN-CONTAINING PROTEIN"/>
    <property type="match status" value="1"/>
</dbReference>
<feature type="transmembrane region" description="Helical" evidence="1">
    <location>
        <begin position="211"/>
        <end position="232"/>
    </location>
</feature>
<dbReference type="Proteomes" id="UP001589585">
    <property type="component" value="Unassembled WGS sequence"/>
</dbReference>
<feature type="transmembrane region" description="Helical" evidence="1">
    <location>
        <begin position="239"/>
        <end position="258"/>
    </location>
</feature>
<evidence type="ECO:0000256" key="1">
    <source>
        <dbReference type="SAM" id="Phobius"/>
    </source>
</evidence>
<proteinExistence type="predicted"/>
<dbReference type="EMBL" id="JBHMFC010000103">
    <property type="protein sequence ID" value="MFB9058044.1"/>
    <property type="molecule type" value="Genomic_DNA"/>
</dbReference>
<dbReference type="Pfam" id="PF00892">
    <property type="entry name" value="EamA"/>
    <property type="match status" value="2"/>
</dbReference>
<dbReference type="PANTHER" id="PTHR22911">
    <property type="entry name" value="ACYL-MALONYL CONDENSING ENZYME-RELATED"/>
    <property type="match status" value="1"/>
</dbReference>
<feature type="domain" description="EamA" evidence="2">
    <location>
        <begin position="145"/>
        <end position="283"/>
    </location>
</feature>
<keyword evidence="1" id="KW-1133">Transmembrane helix</keyword>
<feature type="transmembrane region" description="Helical" evidence="1">
    <location>
        <begin position="270"/>
        <end position="287"/>
    </location>
</feature>
<dbReference type="SUPFAM" id="SSF103481">
    <property type="entry name" value="Multidrug resistance efflux transporter EmrE"/>
    <property type="match status" value="2"/>
</dbReference>
<feature type="transmembrane region" description="Helical" evidence="1">
    <location>
        <begin position="37"/>
        <end position="54"/>
    </location>
</feature>
<accession>A0ABV5FF22</accession>
<gene>
    <name evidence="3" type="ORF">ACFFU9_14965</name>
</gene>
<feature type="transmembrane region" description="Helical" evidence="1">
    <location>
        <begin position="12"/>
        <end position="31"/>
    </location>
</feature>
<evidence type="ECO:0000313" key="3">
    <source>
        <dbReference type="EMBL" id="MFB9058044.1"/>
    </source>
</evidence>
<dbReference type="InterPro" id="IPR037185">
    <property type="entry name" value="EmrE-like"/>
</dbReference>
<name>A0ABV5FF22_9FLAO</name>
<feature type="transmembrane region" description="Helical" evidence="1">
    <location>
        <begin position="175"/>
        <end position="195"/>
    </location>
</feature>
<feature type="domain" description="EamA" evidence="2">
    <location>
        <begin position="14"/>
        <end position="137"/>
    </location>
</feature>
<feature type="transmembrane region" description="Helical" evidence="1">
    <location>
        <begin position="143"/>
        <end position="163"/>
    </location>
</feature>
<evidence type="ECO:0000313" key="4">
    <source>
        <dbReference type="Proteomes" id="UP001589585"/>
    </source>
</evidence>
<feature type="transmembrane region" description="Helical" evidence="1">
    <location>
        <begin position="92"/>
        <end position="112"/>
    </location>
</feature>
<keyword evidence="1" id="KW-0472">Membrane</keyword>
<reference evidence="3 4" key="1">
    <citation type="submission" date="2024-09" db="EMBL/GenBank/DDBJ databases">
        <authorList>
            <person name="Sun Q."/>
            <person name="Mori K."/>
        </authorList>
    </citation>
    <scope>NUCLEOTIDE SEQUENCE [LARGE SCALE GENOMIC DNA]</scope>
    <source>
        <strain evidence="3 4">CECT 8622</strain>
    </source>
</reference>
<dbReference type="RefSeq" id="WP_379862290.1">
    <property type="nucleotide sequence ID" value="NZ_JBHMFC010000103.1"/>
</dbReference>
<protein>
    <submittedName>
        <fullName evidence="3">DMT family transporter</fullName>
    </submittedName>
</protein>
<feature type="transmembrane region" description="Helical" evidence="1">
    <location>
        <begin position="119"/>
        <end position="137"/>
    </location>
</feature>
<evidence type="ECO:0000259" key="2">
    <source>
        <dbReference type="Pfam" id="PF00892"/>
    </source>
</evidence>
<organism evidence="3 4">
    <name type="scientific">Mariniflexile ostreae</name>
    <dbReference type="NCBI Taxonomy" id="1520892"/>
    <lineage>
        <taxon>Bacteria</taxon>
        <taxon>Pseudomonadati</taxon>
        <taxon>Bacteroidota</taxon>
        <taxon>Flavobacteriia</taxon>
        <taxon>Flavobacteriales</taxon>
        <taxon>Flavobacteriaceae</taxon>
        <taxon>Mariniflexile</taxon>
    </lineage>
</organism>
<sequence length="298" mass="33445">MLSVKIKNHLHLHVLVFIAGFTAVLGELISIDAIPLVWFRMVFATVLMFAYIKIMKVDLKIPLKAVLNLSLAGIIIALHWITFFGAIKISNISIALGMFSAGAFFASIIEPIVFKRPVIWYEMVLGLVVILGVLIITHSELQYLSGILLGLLSAFLSSLFAVLNGKFIQQHSPTVISFYEFLSGVVFLSVFILFLEKPFSVEFFKLSHLDYAYLFILASICTAYAFIAAVHVMKVISPYTVVLSYNLEPVYGILIAMLLFPEKENMSPSFYYGTFTILAMVLLNAILKNLRFLKRKHS</sequence>
<feature type="transmembrane region" description="Helical" evidence="1">
    <location>
        <begin position="66"/>
        <end position="86"/>
    </location>
</feature>